<dbReference type="EMBL" id="UINC01226372">
    <property type="protein sequence ID" value="SVE56831.1"/>
    <property type="molecule type" value="Genomic_DNA"/>
</dbReference>
<dbReference type="AlphaFoldDB" id="A0A383EJA6"/>
<reference evidence="1" key="1">
    <citation type="submission" date="2018-05" db="EMBL/GenBank/DDBJ databases">
        <authorList>
            <person name="Lanie J.A."/>
            <person name="Ng W.-L."/>
            <person name="Kazmierczak K.M."/>
            <person name="Andrzejewski T.M."/>
            <person name="Davidsen T.M."/>
            <person name="Wayne K.J."/>
            <person name="Tettelin H."/>
            <person name="Glass J.I."/>
            <person name="Rusch D."/>
            <person name="Podicherti R."/>
            <person name="Tsui H.-C.T."/>
            <person name="Winkler M.E."/>
        </authorList>
    </citation>
    <scope>NUCLEOTIDE SEQUENCE</scope>
</reference>
<gene>
    <name evidence="1" type="ORF">METZ01_LOCUS509685</name>
</gene>
<evidence type="ECO:0000313" key="1">
    <source>
        <dbReference type="EMBL" id="SVE56831.1"/>
    </source>
</evidence>
<sequence>IKNMIHDAQRPWWRFWKKKELTSLDSSQQVDTKRWYHNFGLNINNNNLINLDSTAYEMVPPVSFDIRFHFPVGTSTRDIILEYASSFIKDSSKSQLYSISVQQSIALKGNLLINLKLGMVDLPDFKPRDLPPRNYISFTPEIIYELPLKYKFISTSFFLAPQIMLTTNGGGYREDVITYINTGLRITID</sequence>
<accession>A0A383EJA6</accession>
<name>A0A383EJA6_9ZZZZ</name>
<protein>
    <submittedName>
        <fullName evidence="1">Uncharacterized protein</fullName>
    </submittedName>
</protein>
<feature type="non-terminal residue" evidence="1">
    <location>
        <position position="1"/>
    </location>
</feature>
<organism evidence="1">
    <name type="scientific">marine metagenome</name>
    <dbReference type="NCBI Taxonomy" id="408172"/>
    <lineage>
        <taxon>unclassified sequences</taxon>
        <taxon>metagenomes</taxon>
        <taxon>ecological metagenomes</taxon>
    </lineage>
</organism>
<proteinExistence type="predicted"/>